<dbReference type="EMBL" id="JAVHJO010000007">
    <property type="protein sequence ID" value="KAK6538618.1"/>
    <property type="molecule type" value="Genomic_DNA"/>
</dbReference>
<keyword evidence="4" id="KW-1185">Reference proteome</keyword>
<dbReference type="AlphaFoldDB" id="A0AAV9X9L0"/>
<evidence type="ECO:0000256" key="1">
    <source>
        <dbReference type="ARBA" id="ARBA00009005"/>
    </source>
</evidence>
<sequence length="712" mass="79138">MAEKHNTWALLVGIDYYVPGDKRRVKYRNLNGCVSDIDSIKNYLNTINVDNISTLTSSIGPDGPQEDCKNLPIYPNIVRELENITEKADPGDIVYIHYSGHGIMRSAETFNPDEDNAGDKMTGTALALMDVMAGGAYLTGYQLGVFIKRMVQQKCLRVTLVLDSCFSGQGLRNSNSQIGGYTIRSGEGNFDDGIIESDVEAEKIAGDIGGNPVSEFRSTTKIRSWLSDPEGCTILTACEADEVAGETRIDGKFRGVLTYWILKILSENPSKIRPTYKRVRDYVERNIHYNMPTRPQSPILLGETDCVFLGKQRVIEKPTSYLRQQFGNCVELDIGWAQGAAVGAVYGVYTDNEVAGFDYLRWCEAHITRIENDKPFKSTAMLAPAGQNAKSPKIGIGSRVALEKWAVPLNNWLDITSLRGNISEHHLRAVETEVANIPGFDCRFRSELAGVTVFSFGLDGNGRLELLEGGKVVPRVPKISLEDDGWAVKAAYVVSHIARYRVLQSIQNNDLGTQLRAEWFSFEAHVLDNYYDDEDCADHTLDFNNVNTVSEGDVLRFTFEMDDSCPLDFVYVSFFTFDAAFGTYKVHPGQGQSSVKISQDSPAEFGLRMSIPEKCCSEDPNDVMDVVRVFISTSKICWDEIALPNLSPDIPQFPRDVLILPADTLDPLSTEGGGLGNRNAKVIRSREDDYLAQNPKTNWVIMDLKIYVASQS</sequence>
<protein>
    <recommendedName>
        <fullName evidence="2">Peptidase C14 caspase domain-containing protein</fullName>
    </recommendedName>
</protein>
<dbReference type="PANTHER" id="PTHR48104">
    <property type="entry name" value="METACASPASE-4"/>
    <property type="match status" value="1"/>
</dbReference>
<dbReference type="InterPro" id="IPR050452">
    <property type="entry name" value="Metacaspase"/>
</dbReference>
<proteinExistence type="inferred from homology"/>
<gene>
    <name evidence="3" type="ORF">TWF694_010196</name>
</gene>
<dbReference type="PANTHER" id="PTHR48104:SF30">
    <property type="entry name" value="METACASPASE-1"/>
    <property type="match status" value="1"/>
</dbReference>
<comment type="similarity">
    <text evidence="1">Belongs to the peptidase C14B family.</text>
</comment>
<feature type="domain" description="Peptidase C14 caspase" evidence="2">
    <location>
        <begin position="8"/>
        <end position="287"/>
    </location>
</feature>
<comment type="caution">
    <text evidence="3">The sequence shown here is derived from an EMBL/GenBank/DDBJ whole genome shotgun (WGS) entry which is preliminary data.</text>
</comment>
<dbReference type="Gene3D" id="3.40.50.1460">
    <property type="match status" value="1"/>
</dbReference>
<organism evidence="3 4">
    <name type="scientific">Orbilia ellipsospora</name>
    <dbReference type="NCBI Taxonomy" id="2528407"/>
    <lineage>
        <taxon>Eukaryota</taxon>
        <taxon>Fungi</taxon>
        <taxon>Dikarya</taxon>
        <taxon>Ascomycota</taxon>
        <taxon>Pezizomycotina</taxon>
        <taxon>Orbiliomycetes</taxon>
        <taxon>Orbiliales</taxon>
        <taxon>Orbiliaceae</taxon>
        <taxon>Orbilia</taxon>
    </lineage>
</organism>
<dbReference type="Pfam" id="PF00656">
    <property type="entry name" value="Peptidase_C14"/>
    <property type="match status" value="1"/>
</dbReference>
<dbReference type="InterPro" id="IPR011600">
    <property type="entry name" value="Pept_C14_caspase"/>
</dbReference>
<dbReference type="Proteomes" id="UP001365542">
    <property type="component" value="Unassembled WGS sequence"/>
</dbReference>
<accession>A0AAV9X9L0</accession>
<evidence type="ECO:0000259" key="2">
    <source>
        <dbReference type="Pfam" id="PF00656"/>
    </source>
</evidence>
<evidence type="ECO:0000313" key="4">
    <source>
        <dbReference type="Proteomes" id="UP001365542"/>
    </source>
</evidence>
<dbReference type="GO" id="GO:0006508">
    <property type="term" value="P:proteolysis"/>
    <property type="evidence" value="ECO:0007669"/>
    <property type="project" value="InterPro"/>
</dbReference>
<dbReference type="GO" id="GO:0005737">
    <property type="term" value="C:cytoplasm"/>
    <property type="evidence" value="ECO:0007669"/>
    <property type="project" value="TreeGrafter"/>
</dbReference>
<reference evidence="3 4" key="1">
    <citation type="submission" date="2019-10" db="EMBL/GenBank/DDBJ databases">
        <authorList>
            <person name="Palmer J.M."/>
        </authorList>
    </citation>
    <scope>NUCLEOTIDE SEQUENCE [LARGE SCALE GENOMIC DNA]</scope>
    <source>
        <strain evidence="3 4">TWF694</strain>
    </source>
</reference>
<evidence type="ECO:0000313" key="3">
    <source>
        <dbReference type="EMBL" id="KAK6538618.1"/>
    </source>
</evidence>
<name>A0AAV9X9L0_9PEZI</name>
<dbReference type="GO" id="GO:0004197">
    <property type="term" value="F:cysteine-type endopeptidase activity"/>
    <property type="evidence" value="ECO:0007669"/>
    <property type="project" value="InterPro"/>
</dbReference>